<accession>A0AAN6JBB5</accession>
<gene>
    <name evidence="1" type="ORF">LTR82_005523</name>
</gene>
<dbReference type="AlphaFoldDB" id="A0AAN6JBB5"/>
<name>A0AAN6JBB5_9PEZI</name>
<dbReference type="PANTHER" id="PTHR39598">
    <property type="entry name" value="AUSTINOL SYNTHESIS PROTEIN F-RELATED"/>
    <property type="match status" value="1"/>
</dbReference>
<proteinExistence type="predicted"/>
<evidence type="ECO:0008006" key="3">
    <source>
        <dbReference type="Google" id="ProtNLM"/>
    </source>
</evidence>
<protein>
    <recommendedName>
        <fullName evidence="3">SnoaL-like domain-containing protein</fullName>
    </recommendedName>
</protein>
<dbReference type="InterPro" id="IPR050977">
    <property type="entry name" value="Fungal_Meroterpenoid_Isomerase"/>
</dbReference>
<comment type="caution">
    <text evidence="1">The sequence shown here is derived from an EMBL/GenBank/DDBJ whole genome shotgun (WGS) entry which is preliminary data.</text>
</comment>
<dbReference type="PANTHER" id="PTHR39598:SF1">
    <property type="entry name" value="AUSTINOID BIOSYNTHESIS CLUSTERS PROTEIN F-RELATED"/>
    <property type="match status" value="1"/>
</dbReference>
<evidence type="ECO:0000313" key="1">
    <source>
        <dbReference type="EMBL" id="KAK0323776.1"/>
    </source>
</evidence>
<dbReference type="EMBL" id="JASUXU010000012">
    <property type="protein sequence ID" value="KAK0323776.1"/>
    <property type="molecule type" value="Genomic_DNA"/>
</dbReference>
<reference evidence="1" key="1">
    <citation type="submission" date="2021-12" db="EMBL/GenBank/DDBJ databases">
        <title>Black yeast isolated from Biological Soil Crust.</title>
        <authorList>
            <person name="Kurbessoian T."/>
        </authorList>
    </citation>
    <scope>NUCLEOTIDE SEQUENCE</scope>
    <source>
        <strain evidence="1">CCFEE 5208</strain>
    </source>
</reference>
<dbReference type="Proteomes" id="UP001168146">
    <property type="component" value="Unassembled WGS sequence"/>
</dbReference>
<sequence length="155" mass="16862">MSPTAAPVSSDLGINMRATAEGFVHSFDGRWAPGATMRYRAPECEHSMLPATLGLGTTKQNNEEWAAHFKRLDGLVTNAKTTIHDYLAVPAELRAVCRTSLDGDTLVGPYHNDYVWFFTFDGTGQFVVSITEFVDSKAGATLLGKLNEAGLLQTH</sequence>
<organism evidence="1 2">
    <name type="scientific">Friedmanniomyces endolithicus</name>
    <dbReference type="NCBI Taxonomy" id="329885"/>
    <lineage>
        <taxon>Eukaryota</taxon>
        <taxon>Fungi</taxon>
        <taxon>Dikarya</taxon>
        <taxon>Ascomycota</taxon>
        <taxon>Pezizomycotina</taxon>
        <taxon>Dothideomycetes</taxon>
        <taxon>Dothideomycetidae</taxon>
        <taxon>Mycosphaerellales</taxon>
        <taxon>Teratosphaeriaceae</taxon>
        <taxon>Friedmanniomyces</taxon>
    </lineage>
</organism>
<dbReference type="Gene3D" id="3.10.450.50">
    <property type="match status" value="1"/>
</dbReference>
<dbReference type="InterPro" id="IPR032710">
    <property type="entry name" value="NTF2-like_dom_sf"/>
</dbReference>
<dbReference type="SUPFAM" id="SSF54427">
    <property type="entry name" value="NTF2-like"/>
    <property type="match status" value="1"/>
</dbReference>
<evidence type="ECO:0000313" key="2">
    <source>
        <dbReference type="Proteomes" id="UP001168146"/>
    </source>
</evidence>